<reference evidence="9 10" key="1">
    <citation type="journal article" date="2009" name="J. Bacteriol.">
        <title>Genome sequence of Azotobacter vinelandii, an obligate aerobe specialized to support diverse anaerobic metabolic processes.</title>
        <authorList>
            <person name="Setubal J.C."/>
            <person name="dos Santos P."/>
            <person name="Goldman B.S."/>
            <person name="Ertesvag H."/>
            <person name="Espin G."/>
            <person name="Rubio L.M."/>
            <person name="Valla S."/>
            <person name="Almeida N.F."/>
            <person name="Balasubramanian D."/>
            <person name="Cromes L."/>
            <person name="Curatti L."/>
            <person name="Du Z."/>
            <person name="Godsy E."/>
            <person name="Goodner B."/>
            <person name="Hellner-Burris K."/>
            <person name="Hernandez J.A."/>
            <person name="Houmiel K."/>
            <person name="Imperial J."/>
            <person name="Kennedy C."/>
            <person name="Larson T.J."/>
            <person name="Latreille P."/>
            <person name="Ligon L.S."/>
            <person name="Lu J."/>
            <person name="Maerk M."/>
            <person name="Miller N.M."/>
            <person name="Norton S."/>
            <person name="O'Carroll I.P."/>
            <person name="Paulsen I."/>
            <person name="Raulfs E.C."/>
            <person name="Roemer R."/>
            <person name="Rosser J."/>
            <person name="Segura D."/>
            <person name="Slater S."/>
            <person name="Stricklin S.L."/>
            <person name="Studholme D.J."/>
            <person name="Sun J."/>
            <person name="Viana C.J."/>
            <person name="Wallin E."/>
            <person name="Wang B."/>
            <person name="Wheeler C."/>
            <person name="Zhu H."/>
            <person name="Dean D.R."/>
            <person name="Dixon R."/>
            <person name="Wood D."/>
        </authorList>
    </citation>
    <scope>NUCLEOTIDE SEQUENCE [LARGE SCALE GENOMIC DNA]</scope>
    <source>
        <strain evidence="10">DJ / ATCC BAA-1303</strain>
    </source>
</reference>
<feature type="binding site" evidence="6">
    <location>
        <position position="59"/>
    </location>
    <ligand>
        <name>FMN</name>
        <dbReference type="ChEBI" id="CHEBI:58210"/>
    </ligand>
</feature>
<dbReference type="GO" id="GO:0004497">
    <property type="term" value="F:monooxygenase activity"/>
    <property type="evidence" value="ECO:0007669"/>
    <property type="project" value="UniProtKB-KW"/>
</dbReference>
<dbReference type="AlphaFoldDB" id="C1DGM0"/>
<dbReference type="Gene3D" id="3.20.20.30">
    <property type="entry name" value="Luciferase-like domain"/>
    <property type="match status" value="1"/>
</dbReference>
<dbReference type="Proteomes" id="UP000002424">
    <property type="component" value="Chromosome"/>
</dbReference>
<dbReference type="PIRSF" id="PIRSF000337">
    <property type="entry name" value="NTA_MOA"/>
    <property type="match status" value="1"/>
</dbReference>
<evidence type="ECO:0000256" key="5">
    <source>
        <dbReference type="ARBA" id="ARBA00033748"/>
    </source>
</evidence>
<evidence type="ECO:0000313" key="10">
    <source>
        <dbReference type="Proteomes" id="UP000002424"/>
    </source>
</evidence>
<dbReference type="InterPro" id="IPR011251">
    <property type="entry name" value="Luciferase-like_dom"/>
</dbReference>
<accession>C1DGM0</accession>
<proteinExistence type="inferred from homology"/>
<dbReference type="InterPro" id="IPR016215">
    <property type="entry name" value="NTA_MOA"/>
</dbReference>
<organism evidence="9 10">
    <name type="scientific">Azotobacter vinelandii (strain DJ / ATCC BAA-1303)</name>
    <dbReference type="NCBI Taxonomy" id="322710"/>
    <lineage>
        <taxon>Bacteria</taxon>
        <taxon>Pseudomonadati</taxon>
        <taxon>Pseudomonadota</taxon>
        <taxon>Gammaproteobacteria</taxon>
        <taxon>Pseudomonadales</taxon>
        <taxon>Pseudomonadaceae</taxon>
        <taxon>Azotobacter</taxon>
    </lineage>
</organism>
<keyword evidence="1 6" id="KW-0285">Flavoprotein</keyword>
<keyword evidence="3" id="KW-0560">Oxidoreductase</keyword>
<dbReference type="GO" id="GO:0016705">
    <property type="term" value="F:oxidoreductase activity, acting on paired donors, with incorporation or reduction of molecular oxygen"/>
    <property type="evidence" value="ECO:0007669"/>
    <property type="project" value="InterPro"/>
</dbReference>
<dbReference type="HOGENOM" id="CLU_022256_1_2_6"/>
<evidence type="ECO:0000259" key="8">
    <source>
        <dbReference type="Pfam" id="PF00296"/>
    </source>
</evidence>
<dbReference type="eggNOG" id="COG2141">
    <property type="taxonomic scope" value="Bacteria"/>
</dbReference>
<dbReference type="InterPro" id="IPR051260">
    <property type="entry name" value="Diverse_substr_monoxygenases"/>
</dbReference>
<dbReference type="Pfam" id="PF00296">
    <property type="entry name" value="Bac_luciferase"/>
    <property type="match status" value="1"/>
</dbReference>
<dbReference type="SUPFAM" id="SSF51679">
    <property type="entry name" value="Bacterial luciferase-like"/>
    <property type="match status" value="1"/>
</dbReference>
<dbReference type="NCBIfam" id="TIGR03860">
    <property type="entry name" value="FMN_nitrolo"/>
    <property type="match status" value="1"/>
</dbReference>
<evidence type="ECO:0000256" key="2">
    <source>
        <dbReference type="ARBA" id="ARBA00022643"/>
    </source>
</evidence>
<dbReference type="EMBL" id="CP001157">
    <property type="protein sequence ID" value="ACO80516.1"/>
    <property type="molecule type" value="Genomic_DNA"/>
</dbReference>
<evidence type="ECO:0000256" key="7">
    <source>
        <dbReference type="SAM" id="MobiDB-lite"/>
    </source>
</evidence>
<name>C1DGM0_AZOVD</name>
<dbReference type="RefSeq" id="WP_012702883.1">
    <property type="nucleotide sequence ID" value="NC_012560.1"/>
</dbReference>
<evidence type="ECO:0000256" key="1">
    <source>
        <dbReference type="ARBA" id="ARBA00022630"/>
    </source>
</evidence>
<feature type="region of interest" description="Disordered" evidence="7">
    <location>
        <begin position="209"/>
        <end position="229"/>
    </location>
</feature>
<dbReference type="PANTHER" id="PTHR30011:SF16">
    <property type="entry name" value="C2H2 FINGER DOMAIN TRANSCRIPTION FACTOR (EUROFUNG)-RELATED"/>
    <property type="match status" value="1"/>
</dbReference>
<dbReference type="CDD" id="cd01095">
    <property type="entry name" value="Nitrilotriacetate_monoxgenase"/>
    <property type="match status" value="1"/>
</dbReference>
<protein>
    <submittedName>
        <fullName evidence="9">Monoxygenase, NtaA/DszA family</fullName>
    </submittedName>
</protein>
<evidence type="ECO:0000313" key="9">
    <source>
        <dbReference type="EMBL" id="ACO80516.1"/>
    </source>
</evidence>
<dbReference type="InterPro" id="IPR036661">
    <property type="entry name" value="Luciferase-like_sf"/>
</dbReference>
<dbReference type="GeneID" id="88187297"/>
<dbReference type="PANTHER" id="PTHR30011">
    <property type="entry name" value="ALKANESULFONATE MONOOXYGENASE-RELATED"/>
    <property type="match status" value="1"/>
</dbReference>
<evidence type="ECO:0000256" key="6">
    <source>
        <dbReference type="PIRSR" id="PIRSR000337-1"/>
    </source>
</evidence>
<feature type="binding site" evidence="6">
    <location>
        <position position="103"/>
    </location>
    <ligand>
        <name>FMN</name>
        <dbReference type="ChEBI" id="CHEBI:58210"/>
    </ligand>
</feature>
<dbReference type="OrthoDB" id="6133319at2"/>
<evidence type="ECO:0000256" key="4">
    <source>
        <dbReference type="ARBA" id="ARBA00023033"/>
    </source>
</evidence>
<feature type="binding site" evidence="6">
    <location>
        <position position="228"/>
    </location>
    <ligand>
        <name>FMN</name>
        <dbReference type="ChEBI" id="CHEBI:58210"/>
    </ligand>
</feature>
<evidence type="ECO:0000256" key="3">
    <source>
        <dbReference type="ARBA" id="ARBA00023002"/>
    </source>
</evidence>
<feature type="binding site" evidence="6">
    <location>
        <position position="157"/>
    </location>
    <ligand>
        <name>FMN</name>
        <dbReference type="ChEBI" id="CHEBI:58210"/>
    </ligand>
</feature>
<dbReference type="STRING" id="322710.Avin_43950"/>
<comment type="similarity">
    <text evidence="5">Belongs to the NtaA/SnaA/DszA monooxygenase family.</text>
</comment>
<feature type="binding site" evidence="6">
    <location>
        <position position="153"/>
    </location>
    <ligand>
        <name>FMN</name>
        <dbReference type="ChEBI" id="CHEBI:58210"/>
    </ligand>
</feature>
<gene>
    <name evidence="9" type="ordered locus">Avin_43950</name>
</gene>
<keyword evidence="10" id="KW-1185">Reference proteome</keyword>
<dbReference type="KEGG" id="avn:Avin_43950"/>
<keyword evidence="4" id="KW-0503">Monooxygenase</keyword>
<dbReference type="EnsemblBacteria" id="ACO80516">
    <property type="protein sequence ID" value="ACO80516"/>
    <property type="gene ID" value="Avin_43950"/>
</dbReference>
<feature type="domain" description="Luciferase-like" evidence="8">
    <location>
        <begin position="29"/>
        <end position="392"/>
    </location>
</feature>
<keyword evidence="2 6" id="KW-0288">FMN</keyword>
<sequence>MTSEKRQLRLGAFLFTPGNQIGGWRHPRAVPETDLDFSRYIQLAQTAERGRLDTLFFQDTVGISADTLADGGNSGYGRAAWLDPLSLIAALAAVTRHIGLVATATTTYNEPYHVARKFATIDHISDGRAGWNLVTSQIEDEAGNFGFDRHLAHAERYARAEEFYDVVRGLWDGWEEGALLRDKAGGRYIDATKIHPLNHRGERFKVRGPLNVSRSPQGRPVVSQAGASPAGRELAARGADIVFTAAQTLEEAQAFYADVKRRARAHGRDPEDIKILPGLLPVIGATQSEAREKYQELLDLLPADLDAKPLQRLAGELDLSSYPLDGPLPELPYNNSAHGRQQLLVDLARRENLSIRQLARRFALAGGHQVVYGTPETIADHLQHWLEERGADGFNLQFPFFPAPLEEFVDQVVPELQRRGIFRREYEGRTLRENLGLAIPQNPWTAAR</sequence>